<evidence type="ECO:0000313" key="6">
    <source>
        <dbReference type="Proteomes" id="UP000263993"/>
    </source>
</evidence>
<dbReference type="EMBL" id="QRGO01000001">
    <property type="protein sequence ID" value="RDV03209.1"/>
    <property type="molecule type" value="Genomic_DNA"/>
</dbReference>
<dbReference type="PANTHER" id="PTHR43537">
    <property type="entry name" value="TRANSCRIPTIONAL REGULATOR, GNTR FAMILY"/>
    <property type="match status" value="1"/>
</dbReference>
<proteinExistence type="predicted"/>
<dbReference type="SMART" id="SM00895">
    <property type="entry name" value="FCD"/>
    <property type="match status" value="1"/>
</dbReference>
<dbReference type="Gene3D" id="1.20.120.530">
    <property type="entry name" value="GntR ligand-binding domain-like"/>
    <property type="match status" value="1"/>
</dbReference>
<reference evidence="6" key="1">
    <citation type="submission" date="2018-08" db="EMBL/GenBank/DDBJ databases">
        <authorList>
            <person name="Kim S.-J."/>
            <person name="Jung G.-Y."/>
        </authorList>
    </citation>
    <scope>NUCLEOTIDE SEQUENCE [LARGE SCALE GENOMIC DNA]</scope>
    <source>
        <strain evidence="6">GY_H</strain>
    </source>
</reference>
<dbReference type="Pfam" id="PF07729">
    <property type="entry name" value="FCD"/>
    <property type="match status" value="1"/>
</dbReference>
<dbReference type="SUPFAM" id="SSF46785">
    <property type="entry name" value="Winged helix' DNA-binding domain"/>
    <property type="match status" value="1"/>
</dbReference>
<evidence type="ECO:0000256" key="1">
    <source>
        <dbReference type="ARBA" id="ARBA00023015"/>
    </source>
</evidence>
<protein>
    <submittedName>
        <fullName evidence="5">FadR family transcriptional regulator</fullName>
    </submittedName>
</protein>
<name>A0A371B6J5_9BRAD</name>
<dbReference type="Proteomes" id="UP000263993">
    <property type="component" value="Unassembled WGS sequence"/>
</dbReference>
<keyword evidence="3" id="KW-0804">Transcription</keyword>
<organism evidence="5 6">
    <name type="scientific">Undibacter mobilis</name>
    <dbReference type="NCBI Taxonomy" id="2292256"/>
    <lineage>
        <taxon>Bacteria</taxon>
        <taxon>Pseudomonadati</taxon>
        <taxon>Pseudomonadota</taxon>
        <taxon>Alphaproteobacteria</taxon>
        <taxon>Hyphomicrobiales</taxon>
        <taxon>Nitrobacteraceae</taxon>
        <taxon>Undibacter</taxon>
    </lineage>
</organism>
<gene>
    <name evidence="5" type="ORF">DXH78_00540</name>
</gene>
<dbReference type="GO" id="GO:0003677">
    <property type="term" value="F:DNA binding"/>
    <property type="evidence" value="ECO:0007669"/>
    <property type="project" value="UniProtKB-KW"/>
</dbReference>
<keyword evidence="6" id="KW-1185">Reference proteome</keyword>
<keyword evidence="2" id="KW-0238">DNA-binding</keyword>
<dbReference type="CDD" id="cd07377">
    <property type="entry name" value="WHTH_GntR"/>
    <property type="match status" value="1"/>
</dbReference>
<evidence type="ECO:0000256" key="3">
    <source>
        <dbReference type="ARBA" id="ARBA00023163"/>
    </source>
</evidence>
<dbReference type="InterPro" id="IPR036390">
    <property type="entry name" value="WH_DNA-bd_sf"/>
</dbReference>
<dbReference type="InterPro" id="IPR036388">
    <property type="entry name" value="WH-like_DNA-bd_sf"/>
</dbReference>
<dbReference type="Gene3D" id="1.10.10.10">
    <property type="entry name" value="Winged helix-like DNA-binding domain superfamily/Winged helix DNA-binding domain"/>
    <property type="match status" value="1"/>
</dbReference>
<dbReference type="PRINTS" id="PR00035">
    <property type="entry name" value="HTHGNTR"/>
</dbReference>
<dbReference type="AlphaFoldDB" id="A0A371B6J5"/>
<evidence type="ECO:0000313" key="5">
    <source>
        <dbReference type="EMBL" id="RDV03209.1"/>
    </source>
</evidence>
<keyword evidence="1" id="KW-0805">Transcription regulation</keyword>
<dbReference type="SMART" id="SM00345">
    <property type="entry name" value="HTH_GNTR"/>
    <property type="match status" value="1"/>
</dbReference>
<feature type="domain" description="HTH gntR-type" evidence="4">
    <location>
        <begin position="100"/>
        <end position="168"/>
    </location>
</feature>
<comment type="caution">
    <text evidence="5">The sequence shown here is derived from an EMBL/GenBank/DDBJ whole genome shotgun (WGS) entry which is preliminary data.</text>
</comment>
<dbReference type="Pfam" id="PF00392">
    <property type="entry name" value="GntR"/>
    <property type="match status" value="1"/>
</dbReference>
<dbReference type="GO" id="GO:0003700">
    <property type="term" value="F:DNA-binding transcription factor activity"/>
    <property type="evidence" value="ECO:0007669"/>
    <property type="project" value="InterPro"/>
</dbReference>
<dbReference type="OrthoDB" id="9809707at2"/>
<dbReference type="InterPro" id="IPR008920">
    <property type="entry name" value="TF_FadR/GntR_C"/>
</dbReference>
<dbReference type="InterPro" id="IPR011711">
    <property type="entry name" value="GntR_C"/>
</dbReference>
<accession>A0A371B6J5</accession>
<dbReference type="SUPFAM" id="SSF48008">
    <property type="entry name" value="GntR ligand-binding domain-like"/>
    <property type="match status" value="1"/>
</dbReference>
<dbReference type="PANTHER" id="PTHR43537:SF5">
    <property type="entry name" value="UXU OPERON TRANSCRIPTIONAL REGULATOR"/>
    <property type="match status" value="1"/>
</dbReference>
<dbReference type="PROSITE" id="PS50949">
    <property type="entry name" value="HTH_GNTR"/>
    <property type="match status" value="1"/>
</dbReference>
<sequence>MDVGGFQHGLLSERGTSKCDRGGDEARGQNRSACWHDASSSLVFLFVRVSVLEDAPIDRRGPLVLLIRSYDDRTNRCRSRWWTVLLNKNLSLLKPIQAPRGLTGEIVARLTADIVSGKLLPGSRLPTEQEMIAATGVSRTVIREAVAALRADKLVVSRQGIGTFVAEKVRRPFRVEFDEHSSLRDVLNVMELRTGVEVEAAGLAAERATPAQIRKITERFDAIQAAIDAGENAVDQDFAFHCEIAEATNNPQFRGFLEYLGSVVIPRQTVWGRSAPLLRRNNLTLFQREHAKILSAIRTHDVPKARAAMHAHLGNSRDRHQKLATELGIK</sequence>
<dbReference type="InterPro" id="IPR000524">
    <property type="entry name" value="Tscrpt_reg_HTH_GntR"/>
</dbReference>
<evidence type="ECO:0000259" key="4">
    <source>
        <dbReference type="PROSITE" id="PS50949"/>
    </source>
</evidence>
<evidence type="ECO:0000256" key="2">
    <source>
        <dbReference type="ARBA" id="ARBA00023125"/>
    </source>
</evidence>